<dbReference type="EMBL" id="CM001206">
    <property type="protein sequence ID" value="EGP83705.1"/>
    <property type="molecule type" value="Genomic_DNA"/>
</dbReference>
<keyword evidence="2" id="KW-1185">Reference proteome</keyword>
<dbReference type="KEGG" id="ztr:MYCGRDRAFT_96461"/>
<dbReference type="InParanoid" id="F9XMG5"/>
<proteinExistence type="predicted"/>
<accession>F9XMG5</accession>
<organism evidence="1 2">
    <name type="scientific">Zymoseptoria tritici (strain CBS 115943 / IPO323)</name>
    <name type="common">Speckled leaf blotch fungus</name>
    <name type="synonym">Septoria tritici</name>
    <dbReference type="NCBI Taxonomy" id="336722"/>
    <lineage>
        <taxon>Eukaryota</taxon>
        <taxon>Fungi</taxon>
        <taxon>Dikarya</taxon>
        <taxon>Ascomycota</taxon>
        <taxon>Pezizomycotina</taxon>
        <taxon>Dothideomycetes</taxon>
        <taxon>Dothideomycetidae</taxon>
        <taxon>Mycosphaerellales</taxon>
        <taxon>Mycosphaerellaceae</taxon>
        <taxon>Zymoseptoria</taxon>
    </lineage>
</organism>
<evidence type="ECO:0000313" key="2">
    <source>
        <dbReference type="Proteomes" id="UP000008062"/>
    </source>
</evidence>
<sequence>MALAWTSTADDLIRVEATFDGVVYFDSALWLQTNIEVKQTRYNEITVLPWTCVLLYRARALRTILMFSHSLRGSCFLKRCARTEPTMAAMATIKVVERMVPNAFGSA</sequence>
<name>F9XMG5_ZYMTI</name>
<dbReference type="AlphaFoldDB" id="F9XMG5"/>
<evidence type="ECO:0000313" key="1">
    <source>
        <dbReference type="EMBL" id="EGP83705.1"/>
    </source>
</evidence>
<dbReference type="Proteomes" id="UP000008062">
    <property type="component" value="Chromosome 11"/>
</dbReference>
<dbReference type="GeneID" id="13396097"/>
<dbReference type="HOGENOM" id="CLU_2212048_0_0_1"/>
<protein>
    <submittedName>
        <fullName evidence="1">Uncharacterized protein</fullName>
    </submittedName>
</protein>
<reference evidence="1 2" key="1">
    <citation type="journal article" date="2011" name="PLoS Genet.">
        <title>Finished genome of the fungal wheat pathogen Mycosphaerella graminicola reveals dispensome structure, chromosome plasticity, and stealth pathogenesis.</title>
        <authorList>
            <person name="Goodwin S.B."/>
            <person name="Ben M'barek S."/>
            <person name="Dhillon B."/>
            <person name="Wittenberg A.H.J."/>
            <person name="Crane C.F."/>
            <person name="Hane J.K."/>
            <person name="Foster A.J."/>
            <person name="Van der Lee T.A.J."/>
            <person name="Grimwood J."/>
            <person name="Aerts A."/>
            <person name="Antoniw J."/>
            <person name="Bailey A."/>
            <person name="Bluhm B."/>
            <person name="Bowler J."/>
            <person name="Bristow J."/>
            <person name="van der Burgt A."/>
            <person name="Canto-Canche B."/>
            <person name="Churchill A.C.L."/>
            <person name="Conde-Ferraez L."/>
            <person name="Cools H.J."/>
            <person name="Coutinho P.M."/>
            <person name="Csukai M."/>
            <person name="Dehal P."/>
            <person name="De Wit P."/>
            <person name="Donzelli B."/>
            <person name="van de Geest H.C."/>
            <person name="van Ham R.C.H.J."/>
            <person name="Hammond-Kosack K.E."/>
            <person name="Henrissat B."/>
            <person name="Kilian A."/>
            <person name="Kobayashi A.K."/>
            <person name="Koopmann E."/>
            <person name="Kourmpetis Y."/>
            <person name="Kuzniar A."/>
            <person name="Lindquist E."/>
            <person name="Lombard V."/>
            <person name="Maliepaard C."/>
            <person name="Martins N."/>
            <person name="Mehrabi R."/>
            <person name="Nap J.P.H."/>
            <person name="Ponomarenko A."/>
            <person name="Rudd J.J."/>
            <person name="Salamov A."/>
            <person name="Schmutz J."/>
            <person name="Schouten H.J."/>
            <person name="Shapiro H."/>
            <person name="Stergiopoulos I."/>
            <person name="Torriani S.F.F."/>
            <person name="Tu H."/>
            <person name="de Vries R.P."/>
            <person name="Waalwijk C."/>
            <person name="Ware S.B."/>
            <person name="Wiebenga A."/>
            <person name="Zwiers L.-H."/>
            <person name="Oliver R.P."/>
            <person name="Grigoriev I.V."/>
            <person name="Kema G.H.J."/>
        </authorList>
    </citation>
    <scope>NUCLEOTIDE SEQUENCE [LARGE SCALE GENOMIC DNA]</scope>
    <source>
        <strain evidence="2">CBS 115943 / IPO323</strain>
    </source>
</reference>
<dbReference type="RefSeq" id="XP_003848729.1">
    <property type="nucleotide sequence ID" value="XM_003848681.1"/>
</dbReference>
<gene>
    <name evidence="1" type="ORF">MYCGRDRAFT_96461</name>
</gene>